<organism evidence="1 2">
    <name type="scientific">Candidatus Endobugula sertula</name>
    <name type="common">Bugula neritina bacterial symbiont</name>
    <dbReference type="NCBI Taxonomy" id="62101"/>
    <lineage>
        <taxon>Bacteria</taxon>
        <taxon>Pseudomonadati</taxon>
        <taxon>Pseudomonadota</taxon>
        <taxon>Gammaproteobacteria</taxon>
        <taxon>Cellvibrionales</taxon>
        <taxon>Cellvibrionaceae</taxon>
        <taxon>Candidatus Endobugula</taxon>
    </lineage>
</organism>
<dbReference type="Proteomes" id="UP000242502">
    <property type="component" value="Unassembled WGS sequence"/>
</dbReference>
<name>A0A1D2QLV4_9GAMM</name>
<gene>
    <name evidence="1" type="ORF">AB835_13525</name>
</gene>
<comment type="caution">
    <text evidence="1">The sequence shown here is derived from an EMBL/GenBank/DDBJ whole genome shotgun (WGS) entry which is preliminary data.</text>
</comment>
<dbReference type="EMBL" id="MDLC01000068">
    <property type="protein sequence ID" value="ODS22561.1"/>
    <property type="molecule type" value="Genomic_DNA"/>
</dbReference>
<protein>
    <recommendedName>
        <fullName evidence="3">Integrase</fullName>
    </recommendedName>
</protein>
<accession>A0A1D2QLV4</accession>
<dbReference type="STRING" id="62101.AB835_13525"/>
<sequence>MPLETRKALMGHADGDITTHYSAAELQELIIAVDKIQDRGIAQTLTLTVVKRTIEKDCRKCVRS</sequence>
<evidence type="ECO:0000313" key="2">
    <source>
        <dbReference type="Proteomes" id="UP000242502"/>
    </source>
</evidence>
<evidence type="ECO:0000313" key="1">
    <source>
        <dbReference type="EMBL" id="ODS22561.1"/>
    </source>
</evidence>
<dbReference type="AlphaFoldDB" id="A0A1D2QLV4"/>
<evidence type="ECO:0008006" key="3">
    <source>
        <dbReference type="Google" id="ProtNLM"/>
    </source>
</evidence>
<reference evidence="1 2" key="1">
    <citation type="journal article" date="2016" name="Appl. Environ. Microbiol.">
        <title>Lack of Overt Genome Reduction in the Bryostatin-Producing Bryozoan Symbiont "Candidatus Endobugula sertula".</title>
        <authorList>
            <person name="Miller I.J."/>
            <person name="Vanee N."/>
            <person name="Fong S.S."/>
            <person name="Lim-Fong G.E."/>
            <person name="Kwan J.C."/>
        </authorList>
    </citation>
    <scope>NUCLEOTIDE SEQUENCE [LARGE SCALE GENOMIC DNA]</scope>
    <source>
        <strain evidence="1">AB1-4</strain>
    </source>
</reference>
<proteinExistence type="predicted"/>